<sequence>MVRANCYRLDGSWSDNRYRRERAAILNYLTTILVPILLVGSTVFVGATLIFTHVMPAGLIVRSVKDFNIDPAVWRENLKDERAEYTAFQKQRGIEGERAQKIQSGLWHGWPVYAGVALLLGTCATLGFVRCARAGVIELAAGIRKRRAVYARGDVFRMARAAEEAMQSEIEGPATDDPDKDEPQAV</sequence>
<dbReference type="KEGG" id="fmr:Fuma_05659"/>
<protein>
    <submittedName>
        <fullName evidence="3">Uncharacterized protein</fullName>
    </submittedName>
</protein>
<keyword evidence="2" id="KW-0812">Transmembrane</keyword>
<evidence type="ECO:0000256" key="2">
    <source>
        <dbReference type="SAM" id="Phobius"/>
    </source>
</evidence>
<dbReference type="EMBL" id="CP017641">
    <property type="protein sequence ID" value="APZ95996.1"/>
    <property type="molecule type" value="Genomic_DNA"/>
</dbReference>
<keyword evidence="4" id="KW-1185">Reference proteome</keyword>
<name>A0A1P8WPL2_9PLAN</name>
<reference evidence="3 4" key="1">
    <citation type="journal article" date="2016" name="Front. Microbiol.">
        <title>Fuerstia marisgermanicae gen. nov., sp. nov., an Unusual Member of the Phylum Planctomycetes from the German Wadden Sea.</title>
        <authorList>
            <person name="Kohn T."/>
            <person name="Heuer A."/>
            <person name="Jogler M."/>
            <person name="Vollmers J."/>
            <person name="Boedeker C."/>
            <person name="Bunk B."/>
            <person name="Rast P."/>
            <person name="Borchert D."/>
            <person name="Glockner I."/>
            <person name="Freese H.M."/>
            <person name="Klenk H.P."/>
            <person name="Overmann J."/>
            <person name="Kaster A.K."/>
            <person name="Rohde M."/>
            <person name="Wiegand S."/>
            <person name="Jogler C."/>
        </authorList>
    </citation>
    <scope>NUCLEOTIDE SEQUENCE [LARGE SCALE GENOMIC DNA]</scope>
    <source>
        <strain evidence="3 4">NH11</strain>
    </source>
</reference>
<gene>
    <name evidence="3" type="ORF">Fuma_05659</name>
</gene>
<proteinExistence type="predicted"/>
<evidence type="ECO:0000313" key="3">
    <source>
        <dbReference type="EMBL" id="APZ95996.1"/>
    </source>
</evidence>
<evidence type="ECO:0000313" key="4">
    <source>
        <dbReference type="Proteomes" id="UP000187735"/>
    </source>
</evidence>
<feature type="transmembrane region" description="Helical" evidence="2">
    <location>
        <begin position="25"/>
        <end position="51"/>
    </location>
</feature>
<dbReference type="Proteomes" id="UP000187735">
    <property type="component" value="Chromosome"/>
</dbReference>
<dbReference type="STRING" id="1891926.Fuma_05659"/>
<dbReference type="AlphaFoldDB" id="A0A1P8WPL2"/>
<feature type="region of interest" description="Disordered" evidence="1">
    <location>
        <begin position="166"/>
        <end position="186"/>
    </location>
</feature>
<feature type="transmembrane region" description="Helical" evidence="2">
    <location>
        <begin position="110"/>
        <end position="129"/>
    </location>
</feature>
<evidence type="ECO:0000256" key="1">
    <source>
        <dbReference type="SAM" id="MobiDB-lite"/>
    </source>
</evidence>
<keyword evidence="2" id="KW-1133">Transmembrane helix</keyword>
<accession>A0A1P8WPL2</accession>
<keyword evidence="2" id="KW-0472">Membrane</keyword>
<organism evidence="3 4">
    <name type="scientific">Fuerstiella marisgermanici</name>
    <dbReference type="NCBI Taxonomy" id="1891926"/>
    <lineage>
        <taxon>Bacteria</taxon>
        <taxon>Pseudomonadati</taxon>
        <taxon>Planctomycetota</taxon>
        <taxon>Planctomycetia</taxon>
        <taxon>Planctomycetales</taxon>
        <taxon>Planctomycetaceae</taxon>
        <taxon>Fuerstiella</taxon>
    </lineage>
</organism>